<comment type="caution">
    <text evidence="3">The sequence shown here is derived from an EMBL/GenBank/DDBJ whole genome shotgun (WGS) entry which is preliminary data.</text>
</comment>
<dbReference type="Proteomes" id="UP000655225">
    <property type="component" value="Unassembled WGS sequence"/>
</dbReference>
<name>A0A835DB95_TETSI</name>
<keyword evidence="2" id="KW-0472">Membrane</keyword>
<keyword evidence="2" id="KW-1133">Transmembrane helix</keyword>
<keyword evidence="4" id="KW-1185">Reference proteome</keyword>
<feature type="transmembrane region" description="Helical" evidence="2">
    <location>
        <begin position="366"/>
        <end position="387"/>
    </location>
</feature>
<evidence type="ECO:0000256" key="2">
    <source>
        <dbReference type="SAM" id="Phobius"/>
    </source>
</evidence>
<protein>
    <submittedName>
        <fullName evidence="3">Uncharacterized protein</fullName>
    </submittedName>
</protein>
<dbReference type="OrthoDB" id="1914651at2759"/>
<dbReference type="AlphaFoldDB" id="A0A835DB95"/>
<organism evidence="3 4">
    <name type="scientific">Tetracentron sinense</name>
    <name type="common">Spur-leaf</name>
    <dbReference type="NCBI Taxonomy" id="13715"/>
    <lineage>
        <taxon>Eukaryota</taxon>
        <taxon>Viridiplantae</taxon>
        <taxon>Streptophyta</taxon>
        <taxon>Embryophyta</taxon>
        <taxon>Tracheophyta</taxon>
        <taxon>Spermatophyta</taxon>
        <taxon>Magnoliopsida</taxon>
        <taxon>Trochodendrales</taxon>
        <taxon>Trochodendraceae</taxon>
        <taxon>Tetracentron</taxon>
    </lineage>
</organism>
<sequence>MELPNNSHHKIIVVCRITLTTPSKFHLLSVIMTKQGLIAGDVTRQTLPKAMLGRQAQPEGNMARQAVLEESWPDSKLREQRDDMLRQQAILICLANVQLMLQKRFENFEQDMYMGQEQPQNPGVHVYNPEHPGLHPFNQGGPQAQLHGGGVQTTLLHDHRARKVTPEQDARWDPSLGQGARQHLTLSSPQRREEGLTKQKEESRSYSSDLNYPPMVEQHYGTGCNRHDDDEEVLQANAPCWPVPKEARGDMVLLGRDQGVMQACLERVLFMVVEDGGVAAETAEDGGLNLVAVVALAAGGDRFSTDWDKAWSSFRKQGKKTLFSQFTPGKYVSWNPRRSNYPLSEEVDPIKRAKRSNLMLWTSPRFTLTGAIVVVTFLLIYTILAPVK</sequence>
<feature type="region of interest" description="Disordered" evidence="1">
    <location>
        <begin position="161"/>
        <end position="214"/>
    </location>
</feature>
<accession>A0A835DB95</accession>
<keyword evidence="2" id="KW-0812">Transmembrane</keyword>
<evidence type="ECO:0000313" key="3">
    <source>
        <dbReference type="EMBL" id="KAF8393844.1"/>
    </source>
</evidence>
<dbReference type="EMBL" id="JABCRI010000014">
    <property type="protein sequence ID" value="KAF8393844.1"/>
    <property type="molecule type" value="Genomic_DNA"/>
</dbReference>
<evidence type="ECO:0000313" key="4">
    <source>
        <dbReference type="Proteomes" id="UP000655225"/>
    </source>
</evidence>
<reference evidence="3 4" key="1">
    <citation type="submission" date="2020-04" db="EMBL/GenBank/DDBJ databases">
        <title>Plant Genome Project.</title>
        <authorList>
            <person name="Zhang R.-G."/>
        </authorList>
    </citation>
    <scope>NUCLEOTIDE SEQUENCE [LARGE SCALE GENOMIC DNA]</scope>
    <source>
        <strain evidence="3">YNK0</strain>
        <tissue evidence="3">Leaf</tissue>
    </source>
</reference>
<gene>
    <name evidence="3" type="ORF">HHK36_020042</name>
</gene>
<evidence type="ECO:0000256" key="1">
    <source>
        <dbReference type="SAM" id="MobiDB-lite"/>
    </source>
</evidence>
<proteinExistence type="predicted"/>
<dbReference type="PANTHER" id="PTHR36043:SF1">
    <property type="entry name" value="2,3-BISPHOSPHOGLYCERATE-INDEPENDENT PHOSPHOGLYCERATE MUTASE"/>
    <property type="match status" value="1"/>
</dbReference>
<dbReference type="PANTHER" id="PTHR36043">
    <property type="entry name" value="2,3-BISPHOSPHOGLYCERATE-INDEPENDENT PHOSPHOGLYCERATE MUTASE"/>
    <property type="match status" value="1"/>
</dbReference>
<feature type="compositionally biased region" description="Basic and acidic residues" evidence="1">
    <location>
        <begin position="190"/>
        <end position="204"/>
    </location>
</feature>